<comment type="caution">
    <text evidence="1">The sequence shown here is derived from an EMBL/GenBank/DDBJ whole genome shotgun (WGS) entry which is preliminary data.</text>
</comment>
<evidence type="ECO:0000313" key="2">
    <source>
        <dbReference type="Proteomes" id="UP000799439"/>
    </source>
</evidence>
<evidence type="ECO:0000313" key="1">
    <source>
        <dbReference type="EMBL" id="KAF2152670.1"/>
    </source>
</evidence>
<accession>A0A9P4MFQ6</accession>
<dbReference type="AlphaFoldDB" id="A0A9P4MFQ6"/>
<name>A0A9P4MFQ6_9PEZI</name>
<reference evidence="1" key="1">
    <citation type="journal article" date="2020" name="Stud. Mycol.">
        <title>101 Dothideomycetes genomes: a test case for predicting lifestyles and emergence of pathogens.</title>
        <authorList>
            <person name="Haridas S."/>
            <person name="Albert R."/>
            <person name="Binder M."/>
            <person name="Bloem J."/>
            <person name="Labutti K."/>
            <person name="Salamov A."/>
            <person name="Andreopoulos B."/>
            <person name="Baker S."/>
            <person name="Barry K."/>
            <person name="Bills G."/>
            <person name="Bluhm B."/>
            <person name="Cannon C."/>
            <person name="Castanera R."/>
            <person name="Culley D."/>
            <person name="Daum C."/>
            <person name="Ezra D."/>
            <person name="Gonzalez J."/>
            <person name="Henrissat B."/>
            <person name="Kuo A."/>
            <person name="Liang C."/>
            <person name="Lipzen A."/>
            <person name="Lutzoni F."/>
            <person name="Magnuson J."/>
            <person name="Mondo S."/>
            <person name="Nolan M."/>
            <person name="Ohm R."/>
            <person name="Pangilinan J."/>
            <person name="Park H.-J."/>
            <person name="Ramirez L."/>
            <person name="Alfaro M."/>
            <person name="Sun H."/>
            <person name="Tritt A."/>
            <person name="Yoshinaga Y."/>
            <person name="Zwiers L.-H."/>
            <person name="Turgeon B."/>
            <person name="Goodwin S."/>
            <person name="Spatafora J."/>
            <person name="Crous P."/>
            <person name="Grigoriev I."/>
        </authorList>
    </citation>
    <scope>NUCLEOTIDE SEQUENCE</scope>
    <source>
        <strain evidence="1">CBS 260.36</strain>
    </source>
</reference>
<sequence>MTFTWHTVNGLGRDVIKICVSFCQSLKKHSEGKGGIYLLLSVVLFLSCVNPTNRLHGYPPYIAATLHPTELSKR</sequence>
<gene>
    <name evidence="1" type="ORF">K461DRAFT_151040</name>
</gene>
<proteinExistence type="predicted"/>
<keyword evidence="2" id="KW-1185">Reference proteome</keyword>
<dbReference type="EMBL" id="ML996086">
    <property type="protein sequence ID" value="KAF2152670.1"/>
    <property type="molecule type" value="Genomic_DNA"/>
</dbReference>
<organism evidence="1 2">
    <name type="scientific">Myriangium duriaei CBS 260.36</name>
    <dbReference type="NCBI Taxonomy" id="1168546"/>
    <lineage>
        <taxon>Eukaryota</taxon>
        <taxon>Fungi</taxon>
        <taxon>Dikarya</taxon>
        <taxon>Ascomycota</taxon>
        <taxon>Pezizomycotina</taxon>
        <taxon>Dothideomycetes</taxon>
        <taxon>Dothideomycetidae</taxon>
        <taxon>Myriangiales</taxon>
        <taxon>Myriangiaceae</taxon>
        <taxon>Myriangium</taxon>
    </lineage>
</organism>
<dbReference type="Proteomes" id="UP000799439">
    <property type="component" value="Unassembled WGS sequence"/>
</dbReference>
<protein>
    <submittedName>
        <fullName evidence="1">Uncharacterized protein</fullName>
    </submittedName>
</protein>